<dbReference type="AlphaFoldDB" id="A0A379DED4"/>
<dbReference type="InterPro" id="IPR053154">
    <property type="entry name" value="c-di-AMP_regulator"/>
</dbReference>
<dbReference type="Gene3D" id="2.170.120.30">
    <property type="match status" value="2"/>
</dbReference>
<dbReference type="Pfam" id="PF07949">
    <property type="entry name" value="YbbR"/>
    <property type="match status" value="3"/>
</dbReference>
<dbReference type="EMBL" id="UGTH01000001">
    <property type="protein sequence ID" value="SUB75922.1"/>
    <property type="molecule type" value="Genomic_DNA"/>
</dbReference>
<dbReference type="Gene3D" id="2.170.120.40">
    <property type="entry name" value="YbbR-like domain"/>
    <property type="match status" value="2"/>
</dbReference>
<reference evidence="1 2" key="1">
    <citation type="submission" date="2018-06" db="EMBL/GenBank/DDBJ databases">
        <authorList>
            <consortium name="Pathogen Informatics"/>
            <person name="Doyle S."/>
        </authorList>
    </citation>
    <scope>NUCLEOTIDE SEQUENCE [LARGE SCALE GENOMIC DNA]</scope>
    <source>
        <strain evidence="1 2">NCTC11088</strain>
    </source>
</reference>
<dbReference type="PANTHER" id="PTHR37804">
    <property type="entry name" value="CDAA REGULATORY PROTEIN CDAR"/>
    <property type="match status" value="1"/>
</dbReference>
<gene>
    <name evidence="1" type="ORF">NCTC11088_01726</name>
</gene>
<dbReference type="Proteomes" id="UP000254777">
    <property type="component" value="Unassembled WGS sequence"/>
</dbReference>
<name>A0A379DED4_9FIRM</name>
<evidence type="ECO:0000313" key="1">
    <source>
        <dbReference type="EMBL" id="SUB75922.1"/>
    </source>
</evidence>
<evidence type="ECO:0000313" key="2">
    <source>
        <dbReference type="Proteomes" id="UP000254777"/>
    </source>
</evidence>
<dbReference type="PANTHER" id="PTHR37804:SF1">
    <property type="entry name" value="CDAA REGULATORY PROTEIN CDAR"/>
    <property type="match status" value="1"/>
</dbReference>
<dbReference type="InterPro" id="IPR012505">
    <property type="entry name" value="YbbR"/>
</dbReference>
<sequence length="405" mass="44809">MRKMSKNTMFKFISIIFSLFLWSYVRSEVDPERTVTYKDIDVRFENLAEIKEHNLAIVSNMKLRTDVSISGKTSEISRMNRENISASVNLSGYSEGESSIPIKVSLDTSSSGIRVVSKDPSRVTVKIDEVINEKMEAFISAIGDLEEGYVLGNIKPSEKVEVKGPSSVVHGIEKIVSEVDVTGMSNSGVKTGEILAYDKDGVEIENVSITPSSIDIEVPVLKTMTVPIRLNIVGKIPEGMDTQAFSIEPSSVMIRGNSAVINGITELTTQPVDVKRLVGNRVEVGLVLPDGVGLVDKDIKIVASSEDLTPKKTSINFSKEDIIFENLKDREVISDIDSLNIEFVQKNVLEDLNIKKEDVKVILNLKDLGVGVYELTPKIESPEQFKVERMNPKTVKIEIKKKGIF</sequence>
<organism evidence="1 2">
    <name type="scientific">Peptoniphilus indolicus</name>
    <dbReference type="NCBI Taxonomy" id="33030"/>
    <lineage>
        <taxon>Bacteria</taxon>
        <taxon>Bacillati</taxon>
        <taxon>Bacillota</taxon>
        <taxon>Tissierellia</taxon>
        <taxon>Tissierellales</taxon>
        <taxon>Peptoniphilaceae</taxon>
        <taxon>Peptoniphilus</taxon>
    </lineage>
</organism>
<protein>
    <submittedName>
        <fullName evidence="1">Uncharacterized protein conserved in bacteria</fullName>
    </submittedName>
</protein>
<accession>A0A379DED4</accession>
<proteinExistence type="predicted"/>